<evidence type="ECO:0000313" key="4">
    <source>
        <dbReference type="EMBL" id="KAJ8603798.1"/>
    </source>
</evidence>
<evidence type="ECO:0000313" key="5">
    <source>
        <dbReference type="Proteomes" id="UP001230188"/>
    </source>
</evidence>
<dbReference type="Gene3D" id="2.130.10.10">
    <property type="entry name" value="YVTN repeat-like/Quinoprotein amine dehydrogenase"/>
    <property type="match status" value="2"/>
</dbReference>
<dbReference type="SUPFAM" id="SSF50978">
    <property type="entry name" value="WD40 repeat-like"/>
    <property type="match status" value="1"/>
</dbReference>
<accession>A0AAD7UGL4</accession>
<protein>
    <submittedName>
        <fullName evidence="4">Uncharacterized protein</fullName>
    </submittedName>
</protein>
<keyword evidence="1" id="KW-0853">WD repeat</keyword>
<reference evidence="4" key="1">
    <citation type="submission" date="2023-01" db="EMBL/GenBank/DDBJ databases">
        <title>Metagenome sequencing of chrysophaentin producing Chrysophaeum taylorii.</title>
        <authorList>
            <person name="Davison J."/>
            <person name="Bewley C."/>
        </authorList>
    </citation>
    <scope>NUCLEOTIDE SEQUENCE</scope>
    <source>
        <strain evidence="4">NIES-1699</strain>
    </source>
</reference>
<feature type="compositionally biased region" description="Basic residues" evidence="3">
    <location>
        <begin position="109"/>
        <end position="118"/>
    </location>
</feature>
<dbReference type="Pfam" id="PF00400">
    <property type="entry name" value="WD40"/>
    <property type="match status" value="2"/>
</dbReference>
<evidence type="ECO:0000256" key="2">
    <source>
        <dbReference type="ARBA" id="ARBA00022737"/>
    </source>
</evidence>
<organism evidence="4 5">
    <name type="scientific">Chrysophaeum taylorii</name>
    <dbReference type="NCBI Taxonomy" id="2483200"/>
    <lineage>
        <taxon>Eukaryota</taxon>
        <taxon>Sar</taxon>
        <taxon>Stramenopiles</taxon>
        <taxon>Ochrophyta</taxon>
        <taxon>Pelagophyceae</taxon>
        <taxon>Pelagomonadales</taxon>
        <taxon>Pelagomonadaceae</taxon>
        <taxon>Chrysophaeum</taxon>
    </lineage>
</organism>
<dbReference type="InterPro" id="IPR036322">
    <property type="entry name" value="WD40_repeat_dom_sf"/>
</dbReference>
<feature type="region of interest" description="Disordered" evidence="3">
    <location>
        <begin position="98"/>
        <end position="151"/>
    </location>
</feature>
<keyword evidence="5" id="KW-1185">Reference proteome</keyword>
<dbReference type="EMBL" id="JAQMWT010000344">
    <property type="protein sequence ID" value="KAJ8603798.1"/>
    <property type="molecule type" value="Genomic_DNA"/>
</dbReference>
<comment type="caution">
    <text evidence="4">The sequence shown here is derived from an EMBL/GenBank/DDBJ whole genome shotgun (WGS) entry which is preliminary data.</text>
</comment>
<dbReference type="Proteomes" id="UP001230188">
    <property type="component" value="Unassembled WGS sequence"/>
</dbReference>
<dbReference type="InterPro" id="IPR001680">
    <property type="entry name" value="WD40_rpt"/>
</dbReference>
<proteinExistence type="predicted"/>
<gene>
    <name evidence="4" type="ORF">CTAYLR_000207</name>
</gene>
<dbReference type="PANTHER" id="PTHR19848:SF8">
    <property type="entry name" value="F-BOX AND WD REPEAT DOMAIN CONTAINING 7"/>
    <property type="match status" value="1"/>
</dbReference>
<feature type="region of interest" description="Disordered" evidence="3">
    <location>
        <begin position="36"/>
        <end position="60"/>
    </location>
</feature>
<dbReference type="InterPro" id="IPR015943">
    <property type="entry name" value="WD40/YVTN_repeat-like_dom_sf"/>
</dbReference>
<dbReference type="SMART" id="SM00320">
    <property type="entry name" value="WD40"/>
    <property type="match status" value="6"/>
</dbReference>
<keyword evidence="2" id="KW-0677">Repeat</keyword>
<feature type="compositionally biased region" description="Acidic residues" evidence="3">
    <location>
        <begin position="42"/>
        <end position="52"/>
    </location>
</feature>
<name>A0AAD7UGL4_9STRA</name>
<sequence>MVASEEELSGGVEWGHLRPGHFRFIFAPIHELHAAESSSVSDESESEDEESEAALRARREEMAKASMFEATNRTVADKARVLAGKGMAAMGKMVQRGGEALSSLEHHAAASRRKRRERREHDARRESSSSSSDDDDDDQPPTPRWASESGFRVLLTGTVPSEGLAGDPEKALPRDWRAHLRVIEGIVGYLNPRNIGRLVVLGQAWANAGYADPRYYDLVQVGRCSASMVAHARRVDAVRYHSGTILSSGEKRVLAFSHAGDFVCETAIHDTAVVCVVLVAAGSLWTASTNGAIREWSMPHDIERIEFRAQLWEHSKAVNDLCSTEAAISFAGRQAPQKLVSCGDDRTVRVWNIVAKRCEAVLRPFNHYCATMRSVCVSDAHLFVGSSNGMVYAYSADGRTRRLSNKQKTRVGVEALFPLEMELANGDNVISAIRSAPAYRGTKDTTTPSTPTRNDSHAVLYVASYDGSLRIWSIPKKNLDFELTHTITEHTDRITALHVARQHVITAADDHTIRFYGLYHASDFDDHALERVVRTESRIKCLDFSNSPSSSEYAGTLLCGMSNGVVQVYPCGPSI</sequence>
<evidence type="ECO:0000256" key="3">
    <source>
        <dbReference type="SAM" id="MobiDB-lite"/>
    </source>
</evidence>
<evidence type="ECO:0000256" key="1">
    <source>
        <dbReference type="ARBA" id="ARBA00022574"/>
    </source>
</evidence>
<dbReference type="PANTHER" id="PTHR19848">
    <property type="entry name" value="WD40 REPEAT PROTEIN"/>
    <property type="match status" value="1"/>
</dbReference>
<dbReference type="AlphaFoldDB" id="A0AAD7UGL4"/>